<dbReference type="InterPro" id="IPR012340">
    <property type="entry name" value="NA-bd_OB-fold"/>
</dbReference>
<dbReference type="PROSITE" id="PS50126">
    <property type="entry name" value="S1"/>
    <property type="match status" value="1"/>
</dbReference>
<organism evidence="2 3">
    <name type="scientific">Granulicatella seriolae</name>
    <dbReference type="NCBI Taxonomy" id="2967226"/>
    <lineage>
        <taxon>Bacteria</taxon>
        <taxon>Bacillati</taxon>
        <taxon>Bacillota</taxon>
        <taxon>Bacilli</taxon>
        <taxon>Lactobacillales</taxon>
        <taxon>Carnobacteriaceae</taxon>
        <taxon>Granulicatella</taxon>
    </lineage>
</organism>
<dbReference type="NCBIfam" id="NF040579">
    <property type="entry name" value="S1_dom_CvfD"/>
    <property type="match status" value="1"/>
</dbReference>
<accession>A0ABT1WLG5</accession>
<dbReference type="PANTHER" id="PTHR10724">
    <property type="entry name" value="30S RIBOSOMAL PROTEIN S1"/>
    <property type="match status" value="1"/>
</dbReference>
<evidence type="ECO:0000259" key="1">
    <source>
        <dbReference type="PROSITE" id="PS50126"/>
    </source>
</evidence>
<dbReference type="InterPro" id="IPR003029">
    <property type="entry name" value="S1_domain"/>
</dbReference>
<evidence type="ECO:0000313" key="2">
    <source>
        <dbReference type="EMBL" id="MCQ9209362.1"/>
    </source>
</evidence>
<feature type="domain" description="S1 motif" evidence="1">
    <location>
        <begin position="8"/>
        <end position="77"/>
    </location>
</feature>
<comment type="caution">
    <text evidence="2">The sequence shown here is derived from an EMBL/GenBank/DDBJ whole genome shotgun (WGS) entry which is preliminary data.</text>
</comment>
<dbReference type="RefSeq" id="WP_256944480.1">
    <property type="nucleotide sequence ID" value="NZ_JANHNZ010000002.1"/>
</dbReference>
<reference evidence="2" key="3">
    <citation type="journal article" date="2023" name="Microbiol. Resour. Announc.">
        <title>Draft Genome Sequence of Granulicatella sp. Strain S8, Isolated from a Marine Fish, Seriola quinqueradiata.</title>
        <authorList>
            <person name="Lee M."/>
            <person name="Farooq A."/>
            <person name="Jeong J.B."/>
            <person name="Jung M.Y."/>
        </authorList>
    </citation>
    <scope>NUCLEOTIDE SEQUENCE</scope>
    <source>
        <strain evidence="2">S8</strain>
    </source>
</reference>
<gene>
    <name evidence="2" type="ORF">NPA36_02250</name>
</gene>
<reference evidence="2" key="1">
    <citation type="submission" date="2022-07" db="EMBL/GenBank/DDBJ databases">
        <authorList>
            <person name="Jung M.-Y."/>
            <person name="Lee M."/>
        </authorList>
    </citation>
    <scope>NUCLEOTIDE SEQUENCE</scope>
    <source>
        <strain evidence="2">S8</strain>
    </source>
</reference>
<protein>
    <submittedName>
        <fullName evidence="2">CvfD/Ygs/GSP13 family RNA-binding post-transcriptional regulator</fullName>
    </submittedName>
</protein>
<dbReference type="Proteomes" id="UP001059480">
    <property type="component" value="Unassembled WGS sequence"/>
</dbReference>
<dbReference type="Gene3D" id="2.40.50.140">
    <property type="entry name" value="Nucleic acid-binding proteins"/>
    <property type="match status" value="1"/>
</dbReference>
<dbReference type="Pfam" id="PF00575">
    <property type="entry name" value="S1"/>
    <property type="match status" value="1"/>
</dbReference>
<sequence>MDKHYRIGDIIEGNVTGIQTYGVFVSLDAHTQGLVHISECKHGYMDNLKEFVSVGDTVVAKVIDIDEYTNKISLSIRALEPVEPCGQEGYRKRAKKRYTPSIGFASLAQILPKWIDEAKHVFVEERKK</sequence>
<proteinExistence type="predicted"/>
<name>A0ABT1WLG5_9LACT</name>
<dbReference type="SUPFAM" id="SSF50249">
    <property type="entry name" value="Nucleic acid-binding proteins"/>
    <property type="match status" value="1"/>
</dbReference>
<dbReference type="InterPro" id="IPR050437">
    <property type="entry name" value="Ribos_protein_bS1-like"/>
</dbReference>
<reference evidence="2" key="2">
    <citation type="journal article" date="2023" name="Curr. Microbiol.">
        <title>Granulicatella seriolae sp. nov., a Novel Facultative Anaerobe Isolated from Yellowtail Marine Fish.</title>
        <authorList>
            <person name="Lee M."/>
            <person name="Choi Y.J."/>
            <person name="Farooq A."/>
            <person name="Jeong J.B."/>
            <person name="Jung M.Y."/>
        </authorList>
    </citation>
    <scope>NUCLEOTIDE SEQUENCE</scope>
    <source>
        <strain evidence="2">S8</strain>
    </source>
</reference>
<keyword evidence="3" id="KW-1185">Reference proteome</keyword>
<dbReference type="EMBL" id="JANHNZ010000002">
    <property type="protein sequence ID" value="MCQ9209362.1"/>
    <property type="molecule type" value="Genomic_DNA"/>
</dbReference>
<evidence type="ECO:0000313" key="3">
    <source>
        <dbReference type="Proteomes" id="UP001059480"/>
    </source>
</evidence>
<dbReference type="SMART" id="SM00316">
    <property type="entry name" value="S1"/>
    <property type="match status" value="1"/>
</dbReference>